<feature type="domain" description="Polysaccharide lyase family 8 central" evidence="7">
    <location>
        <begin position="569"/>
        <end position="825"/>
    </location>
</feature>
<keyword evidence="5" id="KW-0106">Calcium</keyword>
<dbReference type="SUPFAM" id="SSF49863">
    <property type="entry name" value="Hyaluronate lyase-like, C-terminal domain"/>
    <property type="match status" value="1"/>
</dbReference>
<dbReference type="STRING" id="1903952.BIT28_06950"/>
<evidence type="ECO:0000256" key="5">
    <source>
        <dbReference type="PIRSR" id="PIRSR034515-3"/>
    </source>
</evidence>
<dbReference type="Pfam" id="PF09093">
    <property type="entry name" value="Lyase_catalyt"/>
    <property type="match status" value="1"/>
</dbReference>
<evidence type="ECO:0000256" key="4">
    <source>
        <dbReference type="PIRSR" id="PIRSR034515-1"/>
    </source>
</evidence>
<dbReference type="InterPro" id="IPR003159">
    <property type="entry name" value="Lyase_8_central_dom"/>
</dbReference>
<feature type="active site" description="Proton donor" evidence="4">
    <location>
        <position position="453"/>
    </location>
</feature>
<dbReference type="InterPro" id="IPR015177">
    <property type="entry name" value="Lyase_catalyt"/>
</dbReference>
<evidence type="ECO:0000256" key="2">
    <source>
        <dbReference type="ARBA" id="ARBA00023239"/>
    </source>
</evidence>
<dbReference type="GO" id="GO:0030246">
    <property type="term" value="F:carbohydrate binding"/>
    <property type="evidence" value="ECO:0007669"/>
    <property type="project" value="InterPro"/>
</dbReference>
<comment type="similarity">
    <text evidence="1 3">Belongs to the polysaccharide lyase 8 family.</text>
</comment>
<feature type="active site" description="Proton acceptor" evidence="4">
    <location>
        <position position="334"/>
    </location>
</feature>
<dbReference type="Gene3D" id="2.60.120.430">
    <property type="entry name" value="Galactose-binding lectin"/>
    <property type="match status" value="1"/>
</dbReference>
<sequence>MESQILSFEQSSQPAWIIADNSQVSSTRAIHGTQSLLWQWQQGQSLTLNHQFDRLTDSQATSAYGRSATQVLSFWLYNPTAVNATLELELADSRQQQTSYLDINLNFTGWRAIGVSLNQDFPTAVTNDLATLTLRAPKSANIAAGSLYIDRVMVSVDDSRYQWSDDQVTTRHIVPEVDFNLPNALPAPTQFELDDAEQIKQTLIAEFGGNPGNLSSLEDRFDQFAISKDRNGVISGRHIITDKQQVIYQPAHLQPEDQALFEQYVILGDSDNKRGGTASKLTGYANLMLDISKAYHQPAFSADKARLAEMYMLMTEHLLDQGFSDGSALVTTHHWGYSSRWWYISALMMSEELASNQLLQPTYEALLWFSREFKDSFDMMLNSDSSNLDYFNTLSRQHLALLLLNPNDNERIALLYKFSNFFSGAISQTPPGTNDGFREDGTAWRHNGHYPGYAFPAFENAAHVAYILKNTRFSLENTALDKLKSVMTAGWHYTNPYVPLGLSGRHPFTDLSVKRYSDGLEWLAKSYPSTDKELAAIYLQVTKSNEQQSKAIFGRKIAPASLPEGSWSFNGGAFAIHRSGDRMAVIKGYNQDVWSSEIYSSDNRYGRYQSHGSVHVIPYGDPTEFGYRQSGWDWNRNPGTTTIHLDYDQLESPKSSTLMLRSDEGISGSTSLLNKYSLFTFKHQAPQNLANFEPSFTVQKQVLAADNKLFLTGNGISNSDGSNRTETTLFQLAISAQSQGIWVNGAQYSQANFSTTLTSGDWLIDDNDVGYYLINAPHVKVYRGIQTSRHNKTQITTSGQFSSAWIDHGLAPDNAQYSYIMVMNTSPEEMADLASRMKETPQFILLENGENGQLLHDSKDNLYGYSSLSSGSFSQGPIRTISTTALVLAKQDRKELELSIASPELNIQYNGQPTTPIRINVEVAGLWDMDGAAYSHQNGNTVITVESLFGQSVGLKLTQDGGNQDTVENSGNSLGGSGSSSGGSSNPWSILWLGIVGLLSRRR</sequence>
<organism evidence="10 11">
    <name type="scientific">Photobacterium proteolyticum</name>
    <dbReference type="NCBI Taxonomy" id="1903952"/>
    <lineage>
        <taxon>Bacteria</taxon>
        <taxon>Pseudomonadati</taxon>
        <taxon>Pseudomonadota</taxon>
        <taxon>Gammaproteobacteria</taxon>
        <taxon>Vibrionales</taxon>
        <taxon>Vibrionaceae</taxon>
        <taxon>Photobacterium</taxon>
    </lineage>
</organism>
<dbReference type="PIRSF" id="PIRSF034515">
    <property type="entry name" value="Chondroitinase"/>
    <property type="match status" value="1"/>
</dbReference>
<dbReference type="InterPro" id="IPR008929">
    <property type="entry name" value="Chondroitin_lyas"/>
</dbReference>
<proteinExistence type="inferred from homology"/>
<reference evidence="10 11" key="1">
    <citation type="submission" date="2016-09" db="EMBL/GenBank/DDBJ databases">
        <title>Photobacterium proteolyticum sp. nov. a protease producing bacterium isolated from ocean sediments of Laizhou Bay.</title>
        <authorList>
            <person name="Li Y."/>
        </authorList>
    </citation>
    <scope>NUCLEOTIDE SEQUENCE [LARGE SCALE GENOMIC DNA]</scope>
    <source>
        <strain evidence="10 11">13-12</strain>
    </source>
</reference>
<evidence type="ECO:0000256" key="6">
    <source>
        <dbReference type="SAM" id="MobiDB-lite"/>
    </source>
</evidence>
<keyword evidence="5" id="KW-0479">Metal-binding</keyword>
<evidence type="ECO:0000256" key="3">
    <source>
        <dbReference type="PIRNR" id="PIRNR034515"/>
    </source>
</evidence>
<dbReference type="GO" id="GO:0046872">
    <property type="term" value="F:metal ion binding"/>
    <property type="evidence" value="ECO:0007669"/>
    <property type="project" value="UniProtKB-KW"/>
</dbReference>
<dbReference type="SUPFAM" id="SSF74650">
    <property type="entry name" value="Galactose mutarotase-like"/>
    <property type="match status" value="1"/>
</dbReference>
<feature type="region of interest" description="Disordered" evidence="6">
    <location>
        <begin position="959"/>
        <end position="984"/>
    </location>
</feature>
<dbReference type="InterPro" id="IPR011013">
    <property type="entry name" value="Gal_mutarotase_sf_dom"/>
</dbReference>
<dbReference type="Gene3D" id="2.60.220.10">
    <property type="entry name" value="Polysaccharide lyase family 8-like, C-terminal"/>
    <property type="match status" value="1"/>
</dbReference>
<dbReference type="InterPro" id="IPR014718">
    <property type="entry name" value="GH-type_carb-bd"/>
</dbReference>
<dbReference type="InterPro" id="IPR008979">
    <property type="entry name" value="Galactose-bd-like_sf"/>
</dbReference>
<dbReference type="SUPFAM" id="SSF49785">
    <property type="entry name" value="Galactose-binding domain-like"/>
    <property type="match status" value="1"/>
</dbReference>
<feature type="binding site" evidence="5">
    <location>
        <position position="7"/>
    </location>
    <ligand>
        <name>Ca(2+)</name>
        <dbReference type="ChEBI" id="CHEBI:29108"/>
    </ligand>
</feature>
<dbReference type="GO" id="GO:0005576">
    <property type="term" value="C:extracellular region"/>
    <property type="evidence" value="ECO:0007669"/>
    <property type="project" value="InterPro"/>
</dbReference>
<dbReference type="InterPro" id="IPR011071">
    <property type="entry name" value="Lyase_8-like_C"/>
</dbReference>
<feature type="domain" description="Lyase catalytic" evidence="9">
    <location>
        <begin position="185"/>
        <end position="546"/>
    </location>
</feature>
<comment type="caution">
    <text evidence="10">The sequence shown here is derived from an EMBL/GenBank/DDBJ whole genome shotgun (WGS) entry which is preliminary data.</text>
</comment>
<dbReference type="PANTHER" id="PTHR37322:SF3">
    <property type="entry name" value="CHONDROITIN SULFATE ABC EXOLYASE"/>
    <property type="match status" value="1"/>
</dbReference>
<dbReference type="Pfam" id="PF02278">
    <property type="entry name" value="Lyase_8"/>
    <property type="match status" value="1"/>
</dbReference>
<dbReference type="EMBL" id="MJIL01000090">
    <property type="protein sequence ID" value="OLQ72915.1"/>
    <property type="molecule type" value="Genomic_DNA"/>
</dbReference>
<evidence type="ECO:0000259" key="8">
    <source>
        <dbReference type="Pfam" id="PF09092"/>
    </source>
</evidence>
<feature type="binding site" evidence="5">
    <location>
        <position position="9"/>
    </location>
    <ligand>
        <name>Ca(2+)</name>
        <dbReference type="ChEBI" id="CHEBI:29108"/>
    </ligand>
</feature>
<dbReference type="InterPro" id="IPR039174">
    <property type="entry name" value="Chondroitin_ABC_lyase"/>
</dbReference>
<protein>
    <recommendedName>
        <fullName evidence="3">Chondroitin sulfate ABC lyase</fullName>
    </recommendedName>
    <alternativeName>
        <fullName evidence="3">Chondroitin ABC eliminase</fullName>
    </alternativeName>
    <alternativeName>
        <fullName evidence="3">Chondroitin ABC lyase</fullName>
    </alternativeName>
    <alternativeName>
        <fullName evidence="3">Chondroitinase ABC</fullName>
    </alternativeName>
</protein>
<keyword evidence="11" id="KW-1185">Reference proteome</keyword>
<dbReference type="SUPFAM" id="SSF48230">
    <property type="entry name" value="Chondroitin AC/alginate lyase"/>
    <property type="match status" value="1"/>
</dbReference>
<evidence type="ECO:0000256" key="1">
    <source>
        <dbReference type="ARBA" id="ARBA00006699"/>
    </source>
</evidence>
<dbReference type="Gene3D" id="1.50.10.100">
    <property type="entry name" value="Chondroitin AC/alginate lyase"/>
    <property type="match status" value="1"/>
</dbReference>
<evidence type="ECO:0000259" key="9">
    <source>
        <dbReference type="Pfam" id="PF09093"/>
    </source>
</evidence>
<dbReference type="InterPro" id="IPR015176">
    <property type="entry name" value="Lyase_N"/>
</dbReference>
<dbReference type="Pfam" id="PF09092">
    <property type="entry name" value="Lyase_N"/>
    <property type="match status" value="1"/>
</dbReference>
<dbReference type="GO" id="GO:0005975">
    <property type="term" value="P:carbohydrate metabolic process"/>
    <property type="evidence" value="ECO:0007669"/>
    <property type="project" value="InterPro"/>
</dbReference>
<dbReference type="GO" id="GO:0006027">
    <property type="term" value="P:glycosaminoglycan catabolic process"/>
    <property type="evidence" value="ECO:0007669"/>
    <property type="project" value="InterPro"/>
</dbReference>
<dbReference type="InterPro" id="IPR024200">
    <property type="entry name" value="Chondroitinase_ABC_I"/>
</dbReference>
<evidence type="ECO:0000259" key="7">
    <source>
        <dbReference type="Pfam" id="PF02278"/>
    </source>
</evidence>
<accession>A0A1Q9GET7</accession>
<feature type="active site" description="Proton acceptor" evidence="4">
    <location>
        <position position="446"/>
    </location>
</feature>
<comment type="function">
    <text evidence="3">Broad-specificity glycosaminoglycan lyase.</text>
</comment>
<feature type="domain" description="Lyase N-terminal" evidence="8">
    <location>
        <begin position="3"/>
        <end position="169"/>
    </location>
</feature>
<dbReference type="GO" id="GO:0034000">
    <property type="term" value="F:chondroitin-sulfate-ABC endolyase activity"/>
    <property type="evidence" value="ECO:0007669"/>
    <property type="project" value="InterPro"/>
</dbReference>
<keyword evidence="3" id="KW-0119">Carbohydrate metabolism</keyword>
<feature type="binding site" evidence="5">
    <location>
        <position position="150"/>
    </location>
    <ligand>
        <name>Ca(2+)</name>
        <dbReference type="ChEBI" id="CHEBI:29108"/>
    </ligand>
</feature>
<keyword evidence="2 3" id="KW-0456">Lyase</keyword>
<dbReference type="PANTHER" id="PTHR37322">
    <property type="match status" value="1"/>
</dbReference>
<dbReference type="Gene3D" id="2.70.98.10">
    <property type="match status" value="1"/>
</dbReference>
<name>A0A1Q9GET7_9GAMM</name>
<dbReference type="RefSeq" id="WP_075766932.1">
    <property type="nucleotide sequence ID" value="NZ_MJIL01000090.1"/>
</dbReference>
<evidence type="ECO:0000313" key="11">
    <source>
        <dbReference type="Proteomes" id="UP000186905"/>
    </source>
</evidence>
<gene>
    <name evidence="10" type="ORF">BIT28_06950</name>
</gene>
<evidence type="ECO:0000313" key="10">
    <source>
        <dbReference type="EMBL" id="OLQ72915.1"/>
    </source>
</evidence>
<dbReference type="AlphaFoldDB" id="A0A1Q9GET7"/>
<dbReference type="Proteomes" id="UP000186905">
    <property type="component" value="Unassembled WGS sequence"/>
</dbReference>